<dbReference type="InterPro" id="IPR050111">
    <property type="entry name" value="C-type_lectin/snaclec_domain"/>
</dbReference>
<dbReference type="CTD" id="778489"/>
<gene>
    <name evidence="5" type="primary">LOC113399906</name>
</gene>
<feature type="domain" description="C-type lectin" evidence="3">
    <location>
        <begin position="180"/>
        <end position="305"/>
    </location>
</feature>
<dbReference type="OMA" id="YRVYHNA"/>
<accession>A0A8B8ID09</accession>
<dbReference type="CDD" id="cd00037">
    <property type="entry name" value="CLECT"/>
    <property type="match status" value="2"/>
</dbReference>
<dbReference type="RefSeq" id="XP_026494963.1">
    <property type="nucleotide sequence ID" value="XM_026639178.2"/>
</dbReference>
<keyword evidence="1" id="KW-1015">Disulfide bond</keyword>
<keyword evidence="2" id="KW-0732">Signal</keyword>
<dbReference type="InterPro" id="IPR016187">
    <property type="entry name" value="CTDL_fold"/>
</dbReference>
<dbReference type="Pfam" id="PF00059">
    <property type="entry name" value="Lectin_C"/>
    <property type="match status" value="2"/>
</dbReference>
<feature type="domain" description="C-type lectin" evidence="3">
    <location>
        <begin position="43"/>
        <end position="156"/>
    </location>
</feature>
<reference evidence="5" key="1">
    <citation type="submission" date="2025-08" db="UniProtKB">
        <authorList>
            <consortium name="RefSeq"/>
        </authorList>
    </citation>
    <scope>IDENTIFICATION</scope>
    <source>
        <tissue evidence="5">Whole body</tissue>
    </source>
</reference>
<evidence type="ECO:0000259" key="3">
    <source>
        <dbReference type="PROSITE" id="PS50041"/>
    </source>
</evidence>
<dbReference type="PANTHER" id="PTHR22803">
    <property type="entry name" value="MANNOSE, PHOSPHOLIPASE, LECTIN RECEPTOR RELATED"/>
    <property type="match status" value="1"/>
</dbReference>
<organism evidence="4 5">
    <name type="scientific">Vanessa tameamea</name>
    <name type="common">Kamehameha butterfly</name>
    <dbReference type="NCBI Taxonomy" id="334116"/>
    <lineage>
        <taxon>Eukaryota</taxon>
        <taxon>Metazoa</taxon>
        <taxon>Ecdysozoa</taxon>
        <taxon>Arthropoda</taxon>
        <taxon>Hexapoda</taxon>
        <taxon>Insecta</taxon>
        <taxon>Pterygota</taxon>
        <taxon>Neoptera</taxon>
        <taxon>Endopterygota</taxon>
        <taxon>Lepidoptera</taxon>
        <taxon>Glossata</taxon>
        <taxon>Ditrysia</taxon>
        <taxon>Papilionoidea</taxon>
        <taxon>Nymphalidae</taxon>
        <taxon>Nymphalinae</taxon>
        <taxon>Vanessa</taxon>
    </lineage>
</organism>
<sequence length="331" mass="38272">MLSLKCFIVLFVLQYICQTTYCQPNLKFFRKDYKYIEDTKAFYKIHTLHRTWQEAKERCSMEGATLFYPDDDDEANVVINYWNETQPFSWVYIGISTPNVKQVFETVDGVPITDVYDRWGPGEPNDAGGVEGCVILRRDGTLNDDQCDKKYPFICKKSLSTLEWNVYCDIPDQGYEYVKKLGRCYKFHLTPMNWTDAFTVCNTEQSYLAVINSQDEADHLVAMTKKAPKDNVEGNYVRGAVHLGFQFKRNRWQTIIKNMPLPDSGYTNWGGGQPDGKGEEKCGSMFYNGHLNDICCDQSLFFICEHEIDLLRNSYVLRFGDVFTAKPHDGM</sequence>
<dbReference type="GeneID" id="113399906"/>
<dbReference type="InterPro" id="IPR018378">
    <property type="entry name" value="C-type_lectin_CS"/>
</dbReference>
<evidence type="ECO:0000313" key="4">
    <source>
        <dbReference type="Proteomes" id="UP001652626"/>
    </source>
</evidence>
<protein>
    <submittedName>
        <fullName evidence="5">Secretory phospholipase A2 receptor-like isoform X1</fullName>
    </submittedName>
</protein>
<dbReference type="PROSITE" id="PS00615">
    <property type="entry name" value="C_TYPE_LECTIN_1"/>
    <property type="match status" value="2"/>
</dbReference>
<dbReference type="PROSITE" id="PS50041">
    <property type="entry name" value="C_TYPE_LECTIN_2"/>
    <property type="match status" value="2"/>
</dbReference>
<dbReference type="SMART" id="SM00034">
    <property type="entry name" value="CLECT"/>
    <property type="match status" value="2"/>
</dbReference>
<feature type="chain" id="PRO_5034449111" evidence="2">
    <location>
        <begin position="23"/>
        <end position="331"/>
    </location>
</feature>
<dbReference type="Proteomes" id="UP001652626">
    <property type="component" value="Chromosome 8"/>
</dbReference>
<dbReference type="AlphaFoldDB" id="A0A8B8ID09"/>
<evidence type="ECO:0000256" key="2">
    <source>
        <dbReference type="SAM" id="SignalP"/>
    </source>
</evidence>
<dbReference type="Gene3D" id="3.10.100.10">
    <property type="entry name" value="Mannose-Binding Protein A, subunit A"/>
    <property type="match status" value="2"/>
</dbReference>
<dbReference type="SUPFAM" id="SSF56436">
    <property type="entry name" value="C-type lectin-like"/>
    <property type="match status" value="2"/>
</dbReference>
<dbReference type="InterPro" id="IPR016186">
    <property type="entry name" value="C-type_lectin-like/link_sf"/>
</dbReference>
<name>A0A8B8ID09_VANTA</name>
<evidence type="ECO:0000313" key="5">
    <source>
        <dbReference type="RefSeq" id="XP_026494963.1"/>
    </source>
</evidence>
<proteinExistence type="predicted"/>
<feature type="signal peptide" evidence="2">
    <location>
        <begin position="1"/>
        <end position="22"/>
    </location>
</feature>
<dbReference type="OrthoDB" id="538816at2759"/>
<evidence type="ECO:0000256" key="1">
    <source>
        <dbReference type="ARBA" id="ARBA00023157"/>
    </source>
</evidence>
<dbReference type="InterPro" id="IPR001304">
    <property type="entry name" value="C-type_lectin-like"/>
</dbReference>
<keyword evidence="4" id="KW-1185">Reference proteome</keyword>